<feature type="coiled-coil region" evidence="1">
    <location>
        <begin position="159"/>
        <end position="188"/>
    </location>
</feature>
<feature type="compositionally biased region" description="Polar residues" evidence="2">
    <location>
        <begin position="95"/>
        <end position="107"/>
    </location>
</feature>
<dbReference type="EMBL" id="KZ679137">
    <property type="protein sequence ID" value="PTB73835.1"/>
    <property type="molecule type" value="Genomic_DNA"/>
</dbReference>
<name>A0A2T4BX59_TRILO</name>
<sequence>MSFTMLPFLYQTQTLRLAAKGPSFALNNAIPFQWEAEDRELASSDADRVSTITPAEAQIFKGIFHEIAQGKMPASKRRSPARHLDDGFQGLSEAPASSSQKDSSPGSARSLAEKDRISDFRDKFLSRYPRSLQNAAQVALGLHEVRPRDAEAEQDAARMMELEVDDKAARAEREALELERSKECERVEALMRACKTDAELWSVMEREVFSLPEKLHIAQAGRSGISSGASKGRRKTKAKAEENDQSALSLSEVEDEGQTASEVASQAEERVMNIHGPLYSRFLTTALDLFDTAFARPSPYIFQILPRIKELGLPSFVLGVSTPFYAKLADIYWRRFGDASSALDMLHEMNSAGLFANADVNSLISQLRNELHACTWGGQGPFVMAMMESPPYDGALMRKLEEVVGMIGQSSQDRLKDHSF</sequence>
<feature type="region of interest" description="Disordered" evidence="2">
    <location>
        <begin position="71"/>
        <end position="113"/>
    </location>
</feature>
<keyword evidence="1" id="KW-0175">Coiled coil</keyword>
<evidence type="ECO:0000256" key="1">
    <source>
        <dbReference type="SAM" id="Coils"/>
    </source>
</evidence>
<keyword evidence="5" id="KW-1185">Reference proteome</keyword>
<evidence type="ECO:0000259" key="3">
    <source>
        <dbReference type="Pfam" id="PF19189"/>
    </source>
</evidence>
<accession>A0A2T4BX59</accession>
<protein>
    <recommendedName>
        <fullName evidence="3">Mtf2-like C-terminal domain-containing protein</fullName>
    </recommendedName>
</protein>
<feature type="region of interest" description="Disordered" evidence="2">
    <location>
        <begin position="222"/>
        <end position="264"/>
    </location>
</feature>
<dbReference type="Proteomes" id="UP000240760">
    <property type="component" value="Unassembled WGS sequence"/>
</dbReference>
<dbReference type="STRING" id="983965.A0A2T4BX59"/>
<dbReference type="PANTHER" id="PTHR39468">
    <property type="entry name" value="CHROMOSOME 7, WHOLE GENOME SHOTGUN SEQUENCE"/>
    <property type="match status" value="1"/>
</dbReference>
<dbReference type="PANTHER" id="PTHR39468:SF1">
    <property type="entry name" value="MTF2-LIKE C-TERMINAL DOMAIN-CONTAINING PROTEIN"/>
    <property type="match status" value="1"/>
</dbReference>
<evidence type="ECO:0000313" key="4">
    <source>
        <dbReference type="EMBL" id="PTB73835.1"/>
    </source>
</evidence>
<proteinExistence type="predicted"/>
<dbReference type="InterPro" id="IPR040009">
    <property type="entry name" value="Mtf2/C5D6.12-like"/>
</dbReference>
<dbReference type="Pfam" id="PF19189">
    <property type="entry name" value="Mtf2"/>
    <property type="match status" value="1"/>
</dbReference>
<feature type="domain" description="Mtf2-like C-terminal" evidence="3">
    <location>
        <begin position="185"/>
        <end position="373"/>
    </location>
</feature>
<dbReference type="AlphaFoldDB" id="A0A2T4BX59"/>
<gene>
    <name evidence="4" type="ORF">M440DRAFT_1440764</name>
</gene>
<reference evidence="4 5" key="1">
    <citation type="submission" date="2016-07" db="EMBL/GenBank/DDBJ databases">
        <title>Multiple horizontal gene transfer events from other fungi enriched the ability of initially mycotrophic Trichoderma (Ascomycota) to feed on dead plant biomass.</title>
        <authorList>
            <consortium name="DOE Joint Genome Institute"/>
            <person name="Aerts A."/>
            <person name="Atanasova L."/>
            <person name="Chenthamara K."/>
            <person name="Zhang J."/>
            <person name="Grujic M."/>
            <person name="Henrissat B."/>
            <person name="Kuo A."/>
            <person name="Salamov A."/>
            <person name="Lipzen A."/>
            <person name="Labutti K."/>
            <person name="Barry K."/>
            <person name="Miao Y."/>
            <person name="Rahimi M.J."/>
            <person name="Shen Q."/>
            <person name="Grigoriev I.V."/>
            <person name="Kubicek C.P."/>
            <person name="Druzhinina I.S."/>
        </authorList>
    </citation>
    <scope>NUCLEOTIDE SEQUENCE [LARGE SCALE GENOMIC DNA]</scope>
    <source>
        <strain evidence="4 5">ATCC 18648</strain>
    </source>
</reference>
<dbReference type="InterPro" id="IPR043837">
    <property type="entry name" value="Mtf2-like_C"/>
</dbReference>
<dbReference type="OrthoDB" id="2444174at2759"/>
<dbReference type="GO" id="GO:0005739">
    <property type="term" value="C:mitochondrion"/>
    <property type="evidence" value="ECO:0007669"/>
    <property type="project" value="InterPro"/>
</dbReference>
<organism evidence="4 5">
    <name type="scientific">Trichoderma longibrachiatum ATCC 18648</name>
    <dbReference type="NCBI Taxonomy" id="983965"/>
    <lineage>
        <taxon>Eukaryota</taxon>
        <taxon>Fungi</taxon>
        <taxon>Dikarya</taxon>
        <taxon>Ascomycota</taxon>
        <taxon>Pezizomycotina</taxon>
        <taxon>Sordariomycetes</taxon>
        <taxon>Hypocreomycetidae</taxon>
        <taxon>Hypocreales</taxon>
        <taxon>Hypocreaceae</taxon>
        <taxon>Trichoderma</taxon>
    </lineage>
</organism>
<evidence type="ECO:0000313" key="5">
    <source>
        <dbReference type="Proteomes" id="UP000240760"/>
    </source>
</evidence>
<evidence type="ECO:0000256" key="2">
    <source>
        <dbReference type="SAM" id="MobiDB-lite"/>
    </source>
</evidence>